<dbReference type="PANTHER" id="PTHR37305">
    <property type="entry name" value="INTEGRAL MEMBRANE PROTEIN-RELATED"/>
    <property type="match status" value="1"/>
</dbReference>
<feature type="transmembrane region" description="Helical" evidence="1">
    <location>
        <begin position="244"/>
        <end position="264"/>
    </location>
</feature>
<feature type="transmembrane region" description="Helical" evidence="1">
    <location>
        <begin position="550"/>
        <end position="576"/>
    </location>
</feature>
<evidence type="ECO:0000313" key="3">
    <source>
        <dbReference type="Proteomes" id="UP001431199"/>
    </source>
</evidence>
<feature type="transmembrane region" description="Helical" evidence="1">
    <location>
        <begin position="636"/>
        <end position="657"/>
    </location>
</feature>
<proteinExistence type="predicted"/>
<feature type="transmembrane region" description="Helical" evidence="1">
    <location>
        <begin position="9"/>
        <end position="29"/>
    </location>
</feature>
<dbReference type="Proteomes" id="UP001431199">
    <property type="component" value="Unassembled WGS sequence"/>
</dbReference>
<keyword evidence="3" id="KW-1185">Reference proteome</keyword>
<feature type="transmembrane region" description="Helical" evidence="1">
    <location>
        <begin position="115"/>
        <end position="135"/>
    </location>
</feature>
<reference evidence="2" key="1">
    <citation type="submission" date="2022-09" db="EMBL/GenBank/DDBJ databases">
        <title>Eubacterium sp. LFL-14 isolated from human feces.</title>
        <authorList>
            <person name="Liu F."/>
        </authorList>
    </citation>
    <scope>NUCLEOTIDE SEQUENCE</scope>
    <source>
        <strain evidence="2">LFL-14</strain>
    </source>
</reference>
<keyword evidence="1" id="KW-0812">Transmembrane</keyword>
<evidence type="ECO:0000256" key="1">
    <source>
        <dbReference type="SAM" id="Phobius"/>
    </source>
</evidence>
<feature type="transmembrane region" description="Helical" evidence="1">
    <location>
        <begin position="361"/>
        <end position="381"/>
    </location>
</feature>
<organism evidence="2 3">
    <name type="scientific">Eubacterium album</name>
    <dbReference type="NCBI Taxonomy" id="2978477"/>
    <lineage>
        <taxon>Bacteria</taxon>
        <taxon>Bacillati</taxon>
        <taxon>Bacillota</taxon>
        <taxon>Clostridia</taxon>
        <taxon>Eubacteriales</taxon>
        <taxon>Eubacteriaceae</taxon>
        <taxon>Eubacterium</taxon>
    </lineage>
</organism>
<keyword evidence="1" id="KW-0472">Membrane</keyword>
<dbReference type="EMBL" id="JAODBU010000012">
    <property type="protein sequence ID" value="MCT7399778.1"/>
    <property type="molecule type" value="Genomic_DNA"/>
</dbReference>
<gene>
    <name evidence="2" type="ORF">N5B56_11915</name>
</gene>
<accession>A0ABT2M2M6</accession>
<keyword evidence="1" id="KW-1133">Transmembrane helix</keyword>
<feature type="transmembrane region" description="Helical" evidence="1">
    <location>
        <begin position="677"/>
        <end position="695"/>
    </location>
</feature>
<comment type="caution">
    <text evidence="2">The sequence shown here is derived from an EMBL/GenBank/DDBJ whole genome shotgun (WGS) entry which is preliminary data.</text>
</comment>
<feature type="transmembrane region" description="Helical" evidence="1">
    <location>
        <begin position="156"/>
        <end position="178"/>
    </location>
</feature>
<sequence>MIIKELKKIVFSKIIIALLISLCIVNVLYETRTQIETKEQIAAQDKLQKNKIDNYGKYLIKIKEDGTNMQSIVLFSKNNKFQLSNAKRTVKAYEAVKNVKPVYGNYRVIEKITEFGLTDIILFVMVVQIALILVSQEIKKGMLDLLKSCRNGRLNLIVNKMVALSITSAIAIIIVYGIKFVQLYIKYGLSGMNVPIQSVRGFYEFALPMQIWQYMIIYFMVKWIAVCIIGIVVIGIISLVKNETVTYGIILISTAVSLLITNSIEWNMSTAVFKMLSPVTLLNTKSFMAKYININILQHPFELFKWTLIIMAVYLSASIVFAMYSFTTKRVIKFPHLRIAKGQKNIGIKSKGILSYEKKKIFAVNKVAFFVIILVVIQGYFLSNDNTKMDYHDKCYANYISKVYGVPDKKSQEYLDTEQKRYDEIQAGYDELTEKYINGEVDNQVYVMASQEYNAQMMPYDDFQKVQEKNDYLKELKEKQNIEGWFTNDLVFGYIFGDVTIYDKDISFLILFIIAVFCVVPIFTYDRQKEMQKLLDTTYYGRSKLIRNKYLNAILISVVLWCIETIPWLVILLKAYKPNGFAAPVQSLSQLQHFPLHISILAALILVYLCKCIGMILLGLLVVGISDFSPDYIKNVVISMGIIVMPVVLYMLGVEFMNKIMFIPVVNMSDYFTKATVVEWINLAIIIVAVFIMNFKNLKNYTKRKIL</sequence>
<evidence type="ECO:0000313" key="2">
    <source>
        <dbReference type="EMBL" id="MCT7399778.1"/>
    </source>
</evidence>
<feature type="transmembrane region" description="Helical" evidence="1">
    <location>
        <begin position="211"/>
        <end position="237"/>
    </location>
</feature>
<feature type="transmembrane region" description="Helical" evidence="1">
    <location>
        <begin position="506"/>
        <end position="525"/>
    </location>
</feature>
<evidence type="ECO:0008006" key="4">
    <source>
        <dbReference type="Google" id="ProtNLM"/>
    </source>
</evidence>
<name>A0ABT2M2M6_9FIRM</name>
<feature type="transmembrane region" description="Helical" evidence="1">
    <location>
        <begin position="306"/>
        <end position="326"/>
    </location>
</feature>
<dbReference type="PANTHER" id="PTHR37305:SF1">
    <property type="entry name" value="MEMBRANE PROTEIN"/>
    <property type="match status" value="1"/>
</dbReference>
<protein>
    <recommendedName>
        <fullName evidence="4">ABC transporter permease</fullName>
    </recommendedName>
</protein>
<feature type="transmembrane region" description="Helical" evidence="1">
    <location>
        <begin position="596"/>
        <end position="624"/>
    </location>
</feature>
<dbReference type="RefSeq" id="WP_260979052.1">
    <property type="nucleotide sequence ID" value="NZ_JAODBU010000012.1"/>
</dbReference>